<proteinExistence type="predicted"/>
<keyword evidence="14" id="KW-1185">Reference proteome</keyword>
<dbReference type="Pfam" id="PF03793">
    <property type="entry name" value="PASTA"/>
    <property type="match status" value="4"/>
</dbReference>
<comment type="catalytic activity">
    <reaction evidence="8">
        <text>L-seryl-[protein] + ATP = O-phospho-L-seryl-[protein] + ADP + H(+)</text>
        <dbReference type="Rhea" id="RHEA:17989"/>
        <dbReference type="Rhea" id="RHEA-COMP:9863"/>
        <dbReference type="Rhea" id="RHEA-COMP:11604"/>
        <dbReference type="ChEBI" id="CHEBI:15378"/>
        <dbReference type="ChEBI" id="CHEBI:29999"/>
        <dbReference type="ChEBI" id="CHEBI:30616"/>
        <dbReference type="ChEBI" id="CHEBI:83421"/>
        <dbReference type="ChEBI" id="CHEBI:456216"/>
        <dbReference type="EC" id="2.7.11.1"/>
    </reaction>
</comment>
<evidence type="ECO:0000256" key="9">
    <source>
        <dbReference type="SAM" id="MobiDB-lite"/>
    </source>
</evidence>
<feature type="domain" description="PASTA" evidence="12">
    <location>
        <begin position="612"/>
        <end position="676"/>
    </location>
</feature>
<sequence>MEDVVERTDVGRSDDPLIGRVLDGRYRVDAKIARGGMATVYSAHDVRLDRTVAVKVMHPGMGDDPEFVARFEREARSAARLSHHNVVAVFDQGDDDGTLFLVMEYVPGLTLRDEIRNDAPMDPVKALGLIEPVLAALAAAHGAGMIHRDVKPENVLLAGDGRVKVADFGLARAVNAETQHTATGGVLIGTVSYLSPELVVDGKADARSDVYAAGVLIYEMLTGQKPHQAESPIQVAYKHVHEDVPAPSLRVPGLPAYVDALVARATARDRDLRPSDARVLLHQVRRVRQALDHGIVDDPELVADLMPSRARTPETESTDDLALPREVVPLEAPYDYERDADAGLDFTAQIPQDEPVRRQPPPPPPAPRKQPVAAEPPRGYDPPRRSRRGLYLLIGLLLTALVVGIGAWQLGRYTTLPSVIKLEKSVAAAKLTKAGFKVTYGDPVYSDTVLDGSVVRTDPEQGARVAKGSEVTVILSQGPDLHSVPSTKGKTLDQVQTLIKDANLTVGTITQKYHETVPEGRVIGTTPAAGEMLKRDAAVDIVVSKGAKPIAIPDQTGKPAKAAEKALKKLGFKVTLSEDFSDTVKAGRVISQTPTSGTGFKNDTIRLVVSKGPELVQIPNVRGARTDDAAETLTELGFKVAVNRTALYAGLNIVVDCDPNQGELAPRGSTVTLNIV</sequence>
<evidence type="ECO:0000256" key="6">
    <source>
        <dbReference type="ARBA" id="ARBA00022840"/>
    </source>
</evidence>
<dbReference type="InterPro" id="IPR000719">
    <property type="entry name" value="Prot_kinase_dom"/>
</dbReference>
<dbReference type="AlphaFoldDB" id="A0A3N0CNL5"/>
<organism evidence="13 14">
    <name type="scientific">Nocardioides marmoriginsengisoli</name>
    <dbReference type="NCBI Taxonomy" id="661483"/>
    <lineage>
        <taxon>Bacteria</taxon>
        <taxon>Bacillati</taxon>
        <taxon>Actinomycetota</taxon>
        <taxon>Actinomycetes</taxon>
        <taxon>Propionibacteriales</taxon>
        <taxon>Nocardioidaceae</taxon>
        <taxon>Nocardioides</taxon>
    </lineage>
</organism>
<evidence type="ECO:0000256" key="8">
    <source>
        <dbReference type="ARBA" id="ARBA00048679"/>
    </source>
</evidence>
<dbReference type="FunFam" id="3.30.200.20:FF:000035">
    <property type="entry name" value="Serine/threonine protein kinase Stk1"/>
    <property type="match status" value="1"/>
</dbReference>
<dbReference type="Gene3D" id="3.30.200.20">
    <property type="entry name" value="Phosphorylase Kinase, domain 1"/>
    <property type="match status" value="1"/>
</dbReference>
<dbReference type="GO" id="GO:0005524">
    <property type="term" value="F:ATP binding"/>
    <property type="evidence" value="ECO:0007669"/>
    <property type="project" value="UniProtKB-KW"/>
</dbReference>
<keyword evidence="4" id="KW-0547">Nucleotide-binding</keyword>
<keyword evidence="10" id="KW-1133">Transmembrane helix</keyword>
<protein>
    <recommendedName>
        <fullName evidence="1">non-specific serine/threonine protein kinase</fullName>
        <ecNumber evidence="1">2.7.11.1</ecNumber>
    </recommendedName>
</protein>
<evidence type="ECO:0000256" key="5">
    <source>
        <dbReference type="ARBA" id="ARBA00022777"/>
    </source>
</evidence>
<dbReference type="PROSITE" id="PS00108">
    <property type="entry name" value="PROTEIN_KINASE_ST"/>
    <property type="match status" value="1"/>
</dbReference>
<dbReference type="SMART" id="SM00740">
    <property type="entry name" value="PASTA"/>
    <property type="match status" value="4"/>
</dbReference>
<dbReference type="InterPro" id="IPR011009">
    <property type="entry name" value="Kinase-like_dom_sf"/>
</dbReference>
<feature type="domain" description="PASTA" evidence="12">
    <location>
        <begin position="478"/>
        <end position="545"/>
    </location>
</feature>
<dbReference type="Proteomes" id="UP000267128">
    <property type="component" value="Unassembled WGS sequence"/>
</dbReference>
<name>A0A3N0CNL5_9ACTN</name>
<evidence type="ECO:0000313" key="13">
    <source>
        <dbReference type="EMBL" id="RNL65025.1"/>
    </source>
</evidence>
<keyword evidence="2" id="KW-0723">Serine/threonine-protein kinase</keyword>
<evidence type="ECO:0000259" key="11">
    <source>
        <dbReference type="PROSITE" id="PS50011"/>
    </source>
</evidence>
<dbReference type="SMART" id="SM00220">
    <property type="entry name" value="S_TKc"/>
    <property type="match status" value="1"/>
</dbReference>
<evidence type="ECO:0000313" key="14">
    <source>
        <dbReference type="Proteomes" id="UP000267128"/>
    </source>
</evidence>
<keyword evidence="6" id="KW-0067">ATP-binding</keyword>
<dbReference type="InterPro" id="IPR008271">
    <property type="entry name" value="Ser/Thr_kinase_AS"/>
</dbReference>
<dbReference type="PANTHER" id="PTHR43289">
    <property type="entry name" value="MITOGEN-ACTIVATED PROTEIN KINASE KINASE KINASE 20-RELATED"/>
    <property type="match status" value="1"/>
</dbReference>
<dbReference type="NCBIfam" id="NF033483">
    <property type="entry name" value="PknB_PASTA_kin"/>
    <property type="match status" value="1"/>
</dbReference>
<reference evidence="13 14" key="1">
    <citation type="submission" date="2018-11" db="EMBL/GenBank/DDBJ databases">
        <authorList>
            <person name="Li F."/>
        </authorList>
    </citation>
    <scope>NUCLEOTIDE SEQUENCE [LARGE SCALE GENOMIC DNA]</scope>
    <source>
        <strain evidence="13 14">Gsoil 097</strain>
    </source>
</reference>
<keyword evidence="10" id="KW-0472">Membrane</keyword>
<gene>
    <name evidence="13" type="primary">pknB</name>
    <name evidence="13" type="ORF">EFK50_03360</name>
</gene>
<evidence type="ECO:0000256" key="4">
    <source>
        <dbReference type="ARBA" id="ARBA00022741"/>
    </source>
</evidence>
<dbReference type="PANTHER" id="PTHR43289:SF34">
    <property type="entry name" value="SERINE_THREONINE-PROTEIN KINASE YBDM-RELATED"/>
    <property type="match status" value="1"/>
</dbReference>
<dbReference type="CDD" id="cd14014">
    <property type="entry name" value="STKc_PknB_like"/>
    <property type="match status" value="1"/>
</dbReference>
<evidence type="ECO:0000256" key="3">
    <source>
        <dbReference type="ARBA" id="ARBA00022679"/>
    </source>
</evidence>
<evidence type="ECO:0000256" key="7">
    <source>
        <dbReference type="ARBA" id="ARBA00047899"/>
    </source>
</evidence>
<evidence type="ECO:0000256" key="2">
    <source>
        <dbReference type="ARBA" id="ARBA00022527"/>
    </source>
</evidence>
<keyword evidence="10" id="KW-0812">Transmembrane</keyword>
<accession>A0A3N0CNL5</accession>
<dbReference type="CDD" id="cd06577">
    <property type="entry name" value="PASTA_pknB"/>
    <property type="match status" value="4"/>
</dbReference>
<comment type="caution">
    <text evidence="13">The sequence shown here is derived from an EMBL/GenBank/DDBJ whole genome shotgun (WGS) entry which is preliminary data.</text>
</comment>
<feature type="domain" description="Protein kinase" evidence="11">
    <location>
        <begin position="26"/>
        <end position="285"/>
    </location>
</feature>
<dbReference type="SUPFAM" id="SSF56112">
    <property type="entry name" value="Protein kinase-like (PK-like)"/>
    <property type="match status" value="1"/>
</dbReference>
<dbReference type="EC" id="2.7.11.1" evidence="1"/>
<feature type="domain" description="PASTA" evidence="12">
    <location>
        <begin position="546"/>
        <end position="611"/>
    </location>
</feature>
<evidence type="ECO:0000259" key="12">
    <source>
        <dbReference type="PROSITE" id="PS51178"/>
    </source>
</evidence>
<evidence type="ECO:0000256" key="10">
    <source>
        <dbReference type="SAM" id="Phobius"/>
    </source>
</evidence>
<dbReference type="Pfam" id="PF00069">
    <property type="entry name" value="Pkinase"/>
    <property type="match status" value="1"/>
</dbReference>
<dbReference type="Gene3D" id="1.10.510.10">
    <property type="entry name" value="Transferase(Phosphotransferase) domain 1"/>
    <property type="match status" value="1"/>
</dbReference>
<feature type="region of interest" description="Disordered" evidence="9">
    <location>
        <begin position="351"/>
        <end position="384"/>
    </location>
</feature>
<feature type="transmembrane region" description="Helical" evidence="10">
    <location>
        <begin position="390"/>
        <end position="411"/>
    </location>
</feature>
<keyword evidence="3" id="KW-0808">Transferase</keyword>
<dbReference type="PROSITE" id="PS50011">
    <property type="entry name" value="PROTEIN_KINASE_DOM"/>
    <property type="match status" value="1"/>
</dbReference>
<dbReference type="GO" id="GO:0045717">
    <property type="term" value="P:negative regulation of fatty acid biosynthetic process"/>
    <property type="evidence" value="ECO:0007669"/>
    <property type="project" value="UniProtKB-ARBA"/>
</dbReference>
<dbReference type="Gene3D" id="3.30.10.20">
    <property type="match status" value="4"/>
</dbReference>
<dbReference type="PROSITE" id="PS51178">
    <property type="entry name" value="PASTA"/>
    <property type="match status" value="4"/>
</dbReference>
<dbReference type="FunFam" id="1.10.510.10:FF:000021">
    <property type="entry name" value="Serine/threonine protein kinase"/>
    <property type="match status" value="1"/>
</dbReference>
<feature type="compositionally biased region" description="Pro residues" evidence="9">
    <location>
        <begin position="358"/>
        <end position="368"/>
    </location>
</feature>
<dbReference type="GO" id="GO:0004674">
    <property type="term" value="F:protein serine/threonine kinase activity"/>
    <property type="evidence" value="ECO:0007669"/>
    <property type="project" value="UniProtKB-KW"/>
</dbReference>
<dbReference type="OrthoDB" id="9762169at2"/>
<keyword evidence="5 13" id="KW-0418">Kinase</keyword>
<dbReference type="EMBL" id="RJSE01000003">
    <property type="protein sequence ID" value="RNL65025.1"/>
    <property type="molecule type" value="Genomic_DNA"/>
</dbReference>
<dbReference type="RefSeq" id="WP_123226128.1">
    <property type="nucleotide sequence ID" value="NZ_RJSE01000003.1"/>
</dbReference>
<evidence type="ECO:0000256" key="1">
    <source>
        <dbReference type="ARBA" id="ARBA00012513"/>
    </source>
</evidence>
<feature type="domain" description="PASTA" evidence="12">
    <location>
        <begin position="410"/>
        <end position="477"/>
    </location>
</feature>
<comment type="catalytic activity">
    <reaction evidence="7">
        <text>L-threonyl-[protein] + ATP = O-phospho-L-threonyl-[protein] + ADP + H(+)</text>
        <dbReference type="Rhea" id="RHEA:46608"/>
        <dbReference type="Rhea" id="RHEA-COMP:11060"/>
        <dbReference type="Rhea" id="RHEA-COMP:11605"/>
        <dbReference type="ChEBI" id="CHEBI:15378"/>
        <dbReference type="ChEBI" id="CHEBI:30013"/>
        <dbReference type="ChEBI" id="CHEBI:30616"/>
        <dbReference type="ChEBI" id="CHEBI:61977"/>
        <dbReference type="ChEBI" id="CHEBI:456216"/>
        <dbReference type="EC" id="2.7.11.1"/>
    </reaction>
</comment>
<dbReference type="InterPro" id="IPR005543">
    <property type="entry name" value="PASTA_dom"/>
</dbReference>